<dbReference type="Pfam" id="PF18518">
    <property type="entry name" value="TcA_RBD"/>
    <property type="match status" value="1"/>
</dbReference>
<feature type="domain" description="TcdA1 receptor binding" evidence="8">
    <location>
        <begin position="319"/>
        <end position="426"/>
    </location>
</feature>
<name>A0A4R4JNM0_PHOLU</name>
<feature type="domain" description="Neuraminidase-like" evidence="4">
    <location>
        <begin position="1093"/>
        <end position="1254"/>
    </location>
</feature>
<dbReference type="Pfam" id="PF18413">
    <property type="entry name" value="Neuraminidase"/>
    <property type="match status" value="1"/>
</dbReference>
<dbReference type="InterPro" id="IPR041568">
    <property type="entry name" value="TcA_RBD"/>
</dbReference>
<feature type="coiled-coil region" evidence="2">
    <location>
        <begin position="2050"/>
        <end position="2099"/>
    </location>
</feature>
<feature type="domain" description="Tc toxin complex TcA C-terminal TcB-binding" evidence="3">
    <location>
        <begin position="2449"/>
        <end position="2518"/>
    </location>
</feature>
<evidence type="ECO:0000259" key="5">
    <source>
        <dbReference type="Pfam" id="PF18518"/>
    </source>
</evidence>
<accession>A0A4R4JNM0</accession>
<proteinExistence type="predicted"/>
<dbReference type="Pfam" id="PF21968">
    <property type="entry name" value="TcdA1_RBD_3"/>
    <property type="match status" value="1"/>
</dbReference>
<evidence type="ECO:0000256" key="2">
    <source>
        <dbReference type="SAM" id="Coils"/>
    </source>
</evidence>
<feature type="domain" description="TcA receptor binding" evidence="5">
    <location>
        <begin position="1638"/>
        <end position="1767"/>
    </location>
</feature>
<protein>
    <submittedName>
        <fullName evidence="9">Toxin</fullName>
    </submittedName>
</protein>
<evidence type="ECO:0000259" key="4">
    <source>
        <dbReference type="Pfam" id="PF18413"/>
    </source>
</evidence>
<dbReference type="Pfam" id="PF18276">
    <property type="entry name" value="TcA_TcB_BD"/>
    <property type="match status" value="2"/>
</dbReference>
<dbReference type="RefSeq" id="WP_132343780.1">
    <property type="nucleotide sequence ID" value="NZ_CAWOLF010000003.1"/>
</dbReference>
<dbReference type="InterPro" id="IPR041079">
    <property type="entry name" value="Neuraminidase-like"/>
</dbReference>
<dbReference type="InterPro" id="IPR054144">
    <property type="entry name" value="TcdA1_RBD_1"/>
</dbReference>
<feature type="coiled-coil region" evidence="2">
    <location>
        <begin position="2186"/>
        <end position="2248"/>
    </location>
</feature>
<evidence type="ECO:0000259" key="7">
    <source>
        <dbReference type="Pfam" id="PF21963"/>
    </source>
</evidence>
<reference evidence="9 10" key="1">
    <citation type="journal article" date="2019" name="Int. J. Syst. Evol. Microbiol.">
        <title>Photorhabdus khanii subsp. guanajuatensis subsp. nov., isolated from Heterorhabditis atacamensis, and Photorhabdus luminescens subsp. mexicana subsp. nov., isolated from Heterorhabditis mexicana entomopathogenic nematodes.</title>
        <authorList>
            <person name="Machado R.A.R."/>
            <person name="Bruno P."/>
            <person name="Arce C.C.M."/>
            <person name="Liechti N."/>
            <person name="Kohler A."/>
            <person name="Bernal J."/>
            <person name="Bruggmann R."/>
            <person name="Turlings T.C.J."/>
        </authorList>
    </citation>
    <scope>NUCLEOTIDE SEQUENCE [LARGE SCALE GENOMIC DNA]</scope>
    <source>
        <strain evidence="9 10">MEX47-22</strain>
    </source>
</reference>
<dbReference type="InterPro" id="IPR018003">
    <property type="entry name" value="Insecticidal_toxin/plasmid_vir"/>
</dbReference>
<feature type="domain" description="ABC toxin N-terminal" evidence="6">
    <location>
        <begin position="941"/>
        <end position="1059"/>
    </location>
</feature>
<dbReference type="EMBL" id="PUJX01000003">
    <property type="protein sequence ID" value="TDB55592.1"/>
    <property type="molecule type" value="Genomic_DNA"/>
</dbReference>
<evidence type="ECO:0000313" key="10">
    <source>
        <dbReference type="Proteomes" id="UP000295550"/>
    </source>
</evidence>
<dbReference type="Proteomes" id="UP000295550">
    <property type="component" value="Unassembled WGS sequence"/>
</dbReference>
<dbReference type="Pfam" id="PF21963">
    <property type="entry name" value="TcdA1_RBD_2"/>
    <property type="match status" value="1"/>
</dbReference>
<keyword evidence="2" id="KW-0175">Coiled coil</keyword>
<evidence type="ECO:0000256" key="1">
    <source>
        <dbReference type="ARBA" id="ARBA00023026"/>
    </source>
</evidence>
<evidence type="ECO:0000259" key="6">
    <source>
        <dbReference type="Pfam" id="PF20220"/>
    </source>
</evidence>
<evidence type="ECO:0000259" key="3">
    <source>
        <dbReference type="Pfam" id="PF18276"/>
    </source>
</evidence>
<keyword evidence="1" id="KW-0843">Virulence</keyword>
<comment type="caution">
    <text evidence="9">The sequence shown here is derived from an EMBL/GenBank/DDBJ whole genome shotgun (WGS) entry which is preliminary data.</text>
</comment>
<dbReference type="InterPro" id="IPR046839">
    <property type="entry name" value="ABC_toxin_N"/>
</dbReference>
<feature type="domain" description="Tc toxin complex TcA C-terminal TcB-binding" evidence="3">
    <location>
        <begin position="2213"/>
        <end position="2344"/>
    </location>
</feature>
<dbReference type="InterPro" id="IPR054141">
    <property type="entry name" value="TcdA1_RBD_2"/>
</dbReference>
<gene>
    <name evidence="9" type="ORF">C5468_02905</name>
</gene>
<dbReference type="Pfam" id="PF03538">
    <property type="entry name" value="VRP1"/>
    <property type="match status" value="1"/>
</dbReference>
<dbReference type="InterPro" id="IPR040840">
    <property type="entry name" value="TcA_TcB_BD"/>
</dbReference>
<evidence type="ECO:0000259" key="8">
    <source>
        <dbReference type="Pfam" id="PF21968"/>
    </source>
</evidence>
<dbReference type="Pfam" id="PF20220">
    <property type="entry name" value="ABC_toxin_N"/>
    <property type="match status" value="1"/>
</dbReference>
<sequence>MNSPVKEIPDVLKIQCGFQCLTDISHSSFNEFHQQVSEHLSWSEAHDLYHDAQQAQKDNRLYEARILKRTNPQLQNAVHLAIVAPNAELIGYNNQFSGRASQYVAPGTVSSMFSPAAYLTELYREARNLHASDSVYRLDTRRPDLKSMALSQQNMDMELSTLSLSNELLLESIKTESKLDNYTQVMGMLSTFRPSGATPYHDAYENVRKVIQLQDPGLEQLNASPAIAGLMHQASLLGINASISPELFNILTEEITEGNAEEFYKKNFGNIEPASLAMPEYLRRYYNLSDEELSQFIGKASNFGQQEYSNNQLITPVVNSNDGTVKVYRITREYIINPYQLNEVSLFPLGGENYKLDYNFKTSKDDAIYLKIEIKDGKELAKIDMTPQVNTEYTIGITLTPTDISQPFEIGLQRVSSGGGYHYATAKFTVEEYNQYSFLLKLNKAIRLSRATELSPTILESIVRSVNQQLDINAEVLGKVFLTKYYMQRYAINAETALILCNALISQRSYDNQPSQFDRLFNTPLLNGQYFSTGDEEIDLNPGSTGDWRKSVLKRAFNIDDISLYRLLKITDHNNQDGKIKNNLNNLSDLYIGKLLAEIHQLTIDELDLLLVAVGEEKTNLSAISDKQLAALIRKLNTITVWLQTQKWSAFQLFVMTSTSYNKTLTPEIKNLLDTVYHGLQGFDKDKANLLHVMAPYIAATLQLSSENVAHSVLLWADKLQPGDGAMTAEKFWDWLNTQYTPDSSEVLETQEHIVQYCQALAQLEMVYHSTGINENAFRLFVTKPEMFGSSTEAVPAHDALSLIMLTRFADWVNALGEKASSVLAAFEANSLTAEQLADAMNLDANLLLQASTQAQNHQHLPPVTQKNAFSCWTSIDTILQWVNVAQQLNVAPQGVSALVGLDYIQSNQKIPTYAQWESAGEILTAGLNSQQADILHAFLDESRSAALSTYYIRQVAKPAAAIKSRDDLYQYLLIDNQVSAAIKTTRIAEAIASIQLYVNRTLENVEENANSGVISRQFFIDWDKYNKRYSTWAGVSQLVYYPENYIDPTMRIGQTKMMGALLQSVSQSQLNADTVEDAFMSYLTSFEQVANLKVISAYHDNINNDQGLTYFIGLSETDTGEYYWRSVDHSKFSDGKFVANAWSEWHKIDCPINPYRSTIRPVMYKSRLYLLWLEQKESTKQTGNSKDGYQTETDYRYELKLAHIRYDGTWNTPITFDVNEKISKLELAKNKAPGLYCAGYQGEDTLLVMFYNQQDTLDSYKTASMQGLYIFADMEYKDMTPEQSNVYRDNSYQQFDTNSVRRVNNRYAEDYEIPSSINSNNGYGRGEYNLSMIHGGDIPIIRYQASSSDLKIHISPKLRITHEGADERTRNQCNLIKKYGKLGDKFIVYTKLDINPQNSTNKKLIYPVYQYRGNATNNSQGRLLFYRDNTINRVKAFFPKIKKDLYSDNTNSEYGYIIDETNDESLFKEYLYMSSQDYNSWIATDVNGPIYVNTAISPAKVQVTVKAGSKAQTFTADKDVSIQPSLSFDEMNYQFNALEIDGTGLNFNNNSASIDVTFTAFAEDGRKLGYESFSIPVTRKVSTDNALTLHHNENGAQYMQWQAYRTRLNTLFARQLVARATTGIDTILSMETQNIQEPMMGIGAYVELVMDKYNPEIHGTNKSFTIMYYDIFKSGDKFPIYQGTLSDIAPIKIQLFLSRFDDAHGNKDNLYVYAVYQKQETNAIRFVKKDNNDQLAIFDTTYKNGTFPGLVSARVVPTFTEPMDFSGANSLYFWELFYYTPMLVAQRLLHEQNFDEANRWLKYVWSPSGYIVHGQIQNYQWNVRPLLEDTSWNSDPLDSVDPDAVAQHDPMHYKVSTFMRTLDLLIARGDHAYRQLERDTLNEAKMWYMQALHLLGDKPYLPLSTTWNDPRLDKAADITTQSAHSSSIVALRQSTPALLSLRSANTLTDLFLPQINEVMMNYWQTLAQRVYNLRHNLSIDGQPLYLPIYATPADPKALLSAAVATSQGGGKLPESFMSLWRFPHMLENARSMVSQLTQFGSTLQNIIERQDAEALNALLQNQAAELILTNLSIQDKTIEELDAEKTVLEKSKAGAQSRFDSYSKLHDENINAGENQAMTLRASAAGLTTAVQASRLAGAAADLVPNIFGFAGGGSRWGAIAEATGYVMEFSANVMNTEADKISQSETYRRRRQEWEIQRNNAEAELKQLDAQLKSLAVRREAAVLQKTSLKTQQEQTQAQLAFLQRKFSNQALYNWLRGRLAAIYFQFYDLAVARCLMAEQAYRWEISDDSARFIKPGAWQGTYAGLLAGETLMLSLAQMEDAHLKRDKRALEVERTVSLAEVYVGLPQDKGPFSLTQEIEKLVNAGSGSVGSGNNNLAFGAGTDTKTSLQASISLADLKIREDYPESIGKIRRIKQISVTLPALLGPYQDVQAILSYGDKAGLANGCAALAVSHGTNDSGQFQLDFNDGKFLPFEGIAIDQGTLTLSFPNASMPAKGKQATMLKTLNDIILHIRYTIK</sequence>
<evidence type="ECO:0000313" key="9">
    <source>
        <dbReference type="EMBL" id="TDB55592.1"/>
    </source>
</evidence>
<organism evidence="9 10">
    <name type="scientific">Photorhabdus luminescens subsp. mexicana</name>
    <dbReference type="NCBI Taxonomy" id="2100167"/>
    <lineage>
        <taxon>Bacteria</taxon>
        <taxon>Pseudomonadati</taxon>
        <taxon>Pseudomonadota</taxon>
        <taxon>Gammaproteobacteria</taxon>
        <taxon>Enterobacterales</taxon>
        <taxon>Morganellaceae</taxon>
        <taxon>Photorhabdus</taxon>
    </lineage>
</organism>
<feature type="domain" description="TcdA1 receptor binding" evidence="7">
    <location>
        <begin position="1494"/>
        <end position="1579"/>
    </location>
</feature>